<reference evidence="2 3" key="1">
    <citation type="submission" date="2016-10" db="EMBL/GenBank/DDBJ databases">
        <title>Reductive evolution of mitochondrial metabolism and differential evolution of invasion-related proteins in Cryptosporidium.</title>
        <authorList>
            <person name="Liu S."/>
            <person name="Roellig D.M."/>
            <person name="Guo Y."/>
            <person name="Li N."/>
            <person name="Frace M.A."/>
            <person name="Tang K."/>
            <person name="Zhang L."/>
            <person name="Feng Y."/>
            <person name="Xiao L."/>
        </authorList>
    </citation>
    <scope>NUCLEOTIDE SEQUENCE [LARGE SCALE GENOMIC DNA]</scope>
    <source>
        <strain evidence="2">39726</strain>
    </source>
</reference>
<feature type="compositionally biased region" description="Basic and acidic residues" evidence="1">
    <location>
        <begin position="829"/>
        <end position="852"/>
    </location>
</feature>
<dbReference type="RefSeq" id="XP_028873063.1">
    <property type="nucleotide sequence ID" value="XM_029020277.1"/>
</dbReference>
<gene>
    <name evidence="2" type="ORF">cubi_03264</name>
</gene>
<dbReference type="AlphaFoldDB" id="A0A1J4M9S0"/>
<feature type="region of interest" description="Disordered" evidence="1">
    <location>
        <begin position="783"/>
        <end position="872"/>
    </location>
</feature>
<dbReference type="EMBL" id="LRBP01000032">
    <property type="protein sequence ID" value="OII70966.1"/>
    <property type="molecule type" value="Genomic_DNA"/>
</dbReference>
<accession>A0A1J4M9S0</accession>
<evidence type="ECO:0000256" key="1">
    <source>
        <dbReference type="SAM" id="MobiDB-lite"/>
    </source>
</evidence>
<dbReference type="VEuPathDB" id="CryptoDB:cubi_03264"/>
<dbReference type="GeneID" id="39980056"/>
<proteinExistence type="predicted"/>
<feature type="compositionally biased region" description="Low complexity" evidence="1">
    <location>
        <begin position="789"/>
        <end position="817"/>
    </location>
</feature>
<keyword evidence="3" id="KW-1185">Reference proteome</keyword>
<protein>
    <submittedName>
        <fullName evidence="2">Mucin</fullName>
    </submittedName>
</protein>
<evidence type="ECO:0000313" key="2">
    <source>
        <dbReference type="EMBL" id="OII70966.1"/>
    </source>
</evidence>
<organism evidence="2 3">
    <name type="scientific">Cryptosporidium ubiquitum</name>
    <dbReference type="NCBI Taxonomy" id="857276"/>
    <lineage>
        <taxon>Eukaryota</taxon>
        <taxon>Sar</taxon>
        <taxon>Alveolata</taxon>
        <taxon>Apicomplexa</taxon>
        <taxon>Conoidasida</taxon>
        <taxon>Coccidia</taxon>
        <taxon>Eucoccidiorida</taxon>
        <taxon>Eimeriorina</taxon>
        <taxon>Cryptosporidiidae</taxon>
        <taxon>Cryptosporidium</taxon>
    </lineage>
</organism>
<dbReference type="Proteomes" id="UP000186176">
    <property type="component" value="Unassembled WGS sequence"/>
</dbReference>
<dbReference type="OrthoDB" id="343139at2759"/>
<evidence type="ECO:0000313" key="3">
    <source>
        <dbReference type="Proteomes" id="UP000186176"/>
    </source>
</evidence>
<name>A0A1J4M9S0_9CRYT</name>
<sequence>MRLMLNDSQFQKLGSIINDVNNSKGSDCNATSICQISDILFIESEESTINNECNCNLGNISGDDNDNNNDNDDTEELSSCEEKVLLIKAGFSACIRAFTFEGFDSQHTIARVIRILRRFLKGVSLISISCNLHKEMLQGLSVIFGMVPDFNLLRVLQAPLKNYLFWCYTQSEDDYVINNSRILLCVITWMREIASNNNSNNNTSSNGSNNNFNSNGIKYGLTLSSQELLNFLISDLNNSAEHFQQESKLSLNCSDSSILELKKRILRNLELFSILIIYSGVYLPSNYNITNLSNNFFNTGGNLENACKKEAGSPVTTLITPQIMQVLGNLRIIILEEVYRVVDEFVTIYLERDSENPEIFNGEVKIKASGKSKPNNELVMDEENNNKFDQLNKIRILTSLISDIFTVRNSSNKLKSKEYSSSFNEDGSIQLELFTKVEYILMLTYLYQEIFENLLKVSGKTGLVVYSHMIQEYLISVFSIEYVPSTYYKFQNTEISQFLLKNYHSSIIFAFGLVPETRFNDFDFQIFLSFNASLKILEYYEELLQEISSIQEFSIELANSNSNSINNPQNYTKFSTYKDIMINKSIIQKLLSLTLTYSLANSIILGLRYTRVAKEFRQREPYSSLDRLINKYHILSSKVLYNIVIKNCQLFNLNLLGMQNLINSDLQIKKIIIDLTYQISNTISEYYQDSEMNPNLAVFSNIHQIFNCLLFNLDYDLKDERIEPIFNFFSSKVYSNSFSNDNDDNKFLRSSNMNNVFLHASFCDYSKKDLLYLDYKDEDFSVQSDYKPESPSLSQPPQEEAFSLSSSSSPSSSSLQSEEPKELITTSMDTKESLKFESEKLNQDESFKKDLSDMDNIDLSMNLESSSDEDDE</sequence>
<comment type="caution">
    <text evidence="2">The sequence shown here is derived from an EMBL/GenBank/DDBJ whole genome shotgun (WGS) entry which is preliminary data.</text>
</comment>